<dbReference type="PROSITE" id="PS51171">
    <property type="entry name" value="PREPHENATE_DEHYDR_3"/>
    <property type="match status" value="1"/>
</dbReference>
<evidence type="ECO:0000256" key="5">
    <source>
        <dbReference type="ARBA" id="ARBA00023222"/>
    </source>
</evidence>
<evidence type="ECO:0000256" key="4">
    <source>
        <dbReference type="ARBA" id="ARBA00023141"/>
    </source>
</evidence>
<name>A0ABR7QTY0_9FLAO</name>
<evidence type="ECO:0000313" key="9">
    <source>
        <dbReference type="EMBL" id="MBC8770652.1"/>
    </source>
</evidence>
<accession>A0ABR7QTY0</accession>
<dbReference type="RefSeq" id="WP_281387391.1">
    <property type="nucleotide sequence ID" value="NZ_JACLHY010000071.1"/>
</dbReference>
<dbReference type="EMBL" id="JACLHY010000071">
    <property type="protein sequence ID" value="MBC8770652.1"/>
    <property type="molecule type" value="Genomic_DNA"/>
</dbReference>
<evidence type="ECO:0000256" key="7">
    <source>
        <dbReference type="ARBA" id="ARBA00047848"/>
    </source>
</evidence>
<dbReference type="SUPFAM" id="SSF53850">
    <property type="entry name" value="Periplasmic binding protein-like II"/>
    <property type="match status" value="1"/>
</dbReference>
<dbReference type="Proteomes" id="UP000618952">
    <property type="component" value="Unassembled WGS sequence"/>
</dbReference>
<keyword evidence="4" id="KW-0057">Aromatic amino acid biosynthesis</keyword>
<proteinExistence type="predicted"/>
<protein>
    <recommendedName>
        <fullName evidence="2">prephenate dehydratase</fullName>
        <ecNumber evidence="2">4.2.1.51</ecNumber>
    </recommendedName>
</protein>
<evidence type="ECO:0000256" key="2">
    <source>
        <dbReference type="ARBA" id="ARBA00013147"/>
    </source>
</evidence>
<dbReference type="Gene3D" id="3.40.190.10">
    <property type="entry name" value="Periplasmic binding protein-like II"/>
    <property type="match status" value="2"/>
</dbReference>
<comment type="pathway">
    <text evidence="1">Amino-acid biosynthesis; L-phenylalanine biosynthesis; phenylpyruvate from prephenate: step 1/1.</text>
</comment>
<dbReference type="CDD" id="cd13631">
    <property type="entry name" value="PBP2_Ct-PDT_like"/>
    <property type="match status" value="1"/>
</dbReference>
<reference evidence="9 10" key="1">
    <citation type="submission" date="2020-08" db="EMBL/GenBank/DDBJ databases">
        <title>Arenibacter gaetbuli sp. nov., isolated from a sand dune.</title>
        <authorList>
            <person name="Park S."/>
            <person name="Yoon J.-H."/>
        </authorList>
    </citation>
    <scope>NUCLEOTIDE SEQUENCE [LARGE SCALE GENOMIC DNA]</scope>
    <source>
        <strain evidence="9 10">BSSL-BM3</strain>
    </source>
</reference>
<organism evidence="9 10">
    <name type="scientific">Arenibacter arenosicollis</name>
    <dbReference type="NCBI Taxonomy" id="2762274"/>
    <lineage>
        <taxon>Bacteria</taxon>
        <taxon>Pseudomonadati</taxon>
        <taxon>Bacteroidota</taxon>
        <taxon>Flavobacteriia</taxon>
        <taxon>Flavobacteriales</taxon>
        <taxon>Flavobacteriaceae</taxon>
        <taxon>Arenibacter</taxon>
    </lineage>
</organism>
<keyword evidence="6" id="KW-0456">Lyase</keyword>
<feature type="domain" description="Prephenate dehydratase" evidence="8">
    <location>
        <begin position="4"/>
        <end position="161"/>
    </location>
</feature>
<dbReference type="Pfam" id="PF00800">
    <property type="entry name" value="PDT"/>
    <property type="match status" value="1"/>
</dbReference>
<keyword evidence="10" id="KW-1185">Reference proteome</keyword>
<gene>
    <name evidence="9" type="ORF">H4O18_21895</name>
</gene>
<sequence>MNTKIAIQGIKGAFHEEVALHCFGNDIEIVPCITFKELIDNVVARHVEKAVMAIENTISGTMHENLELIRMNGLEIIGELPWKIHQNLCVVPGTSIDMLTEIHSHHMALKQCRSYFDNYPEIKLVETEDTALSIKNVAENANMSIGALGSKHAAQLYGLEI</sequence>
<dbReference type="PANTHER" id="PTHR21022:SF19">
    <property type="entry name" value="PREPHENATE DEHYDRATASE-RELATED"/>
    <property type="match status" value="1"/>
</dbReference>
<keyword evidence="3" id="KW-0028">Amino-acid biosynthesis</keyword>
<comment type="catalytic activity">
    <reaction evidence="7">
        <text>prephenate + H(+) = 3-phenylpyruvate + CO2 + H2O</text>
        <dbReference type="Rhea" id="RHEA:21648"/>
        <dbReference type="ChEBI" id="CHEBI:15377"/>
        <dbReference type="ChEBI" id="CHEBI:15378"/>
        <dbReference type="ChEBI" id="CHEBI:16526"/>
        <dbReference type="ChEBI" id="CHEBI:18005"/>
        <dbReference type="ChEBI" id="CHEBI:29934"/>
        <dbReference type="EC" id="4.2.1.51"/>
    </reaction>
</comment>
<evidence type="ECO:0000313" key="10">
    <source>
        <dbReference type="Proteomes" id="UP000618952"/>
    </source>
</evidence>
<dbReference type="InterPro" id="IPR001086">
    <property type="entry name" value="Preph_deHydtase"/>
</dbReference>
<feature type="non-terminal residue" evidence="9">
    <location>
        <position position="161"/>
    </location>
</feature>
<evidence type="ECO:0000256" key="6">
    <source>
        <dbReference type="ARBA" id="ARBA00023239"/>
    </source>
</evidence>
<evidence type="ECO:0000256" key="3">
    <source>
        <dbReference type="ARBA" id="ARBA00022605"/>
    </source>
</evidence>
<dbReference type="PANTHER" id="PTHR21022">
    <property type="entry name" value="PREPHENATE DEHYDRATASE P PROTEIN"/>
    <property type="match status" value="1"/>
</dbReference>
<evidence type="ECO:0000256" key="1">
    <source>
        <dbReference type="ARBA" id="ARBA00004741"/>
    </source>
</evidence>
<comment type="caution">
    <text evidence="9">The sequence shown here is derived from an EMBL/GenBank/DDBJ whole genome shotgun (WGS) entry which is preliminary data.</text>
</comment>
<evidence type="ECO:0000259" key="8">
    <source>
        <dbReference type="PROSITE" id="PS51171"/>
    </source>
</evidence>
<keyword evidence="5" id="KW-0584">Phenylalanine biosynthesis</keyword>
<dbReference type="EC" id="4.2.1.51" evidence="2"/>